<evidence type="ECO:0000256" key="1">
    <source>
        <dbReference type="SAM" id="MobiDB-lite"/>
    </source>
</evidence>
<name>A0A9W6YID1_9STRA</name>
<keyword evidence="4" id="KW-1185">Reference proteome</keyword>
<feature type="transmembrane region" description="Helical" evidence="2">
    <location>
        <begin position="20"/>
        <end position="38"/>
    </location>
</feature>
<accession>A0A9W6YID1</accession>
<feature type="region of interest" description="Disordered" evidence="1">
    <location>
        <begin position="55"/>
        <end position="93"/>
    </location>
</feature>
<dbReference type="Proteomes" id="UP001165083">
    <property type="component" value="Unassembled WGS sequence"/>
</dbReference>
<comment type="caution">
    <text evidence="3">The sequence shown here is derived from an EMBL/GenBank/DDBJ whole genome shotgun (WGS) entry which is preliminary data.</text>
</comment>
<sequence length="93" mass="10499">MFDIIPTFENDVTLLEPVSFQPFLSLFFFGIAFFLQSTMSSKAKDDMLANLPHKSARGKKSVLRSSSTLDKSCEEEQGATRTETQGSYLFNEF</sequence>
<evidence type="ECO:0000313" key="3">
    <source>
        <dbReference type="EMBL" id="GMF64624.1"/>
    </source>
</evidence>
<protein>
    <submittedName>
        <fullName evidence="3">Unnamed protein product</fullName>
    </submittedName>
</protein>
<feature type="compositionally biased region" description="Polar residues" evidence="1">
    <location>
        <begin position="79"/>
        <end position="93"/>
    </location>
</feature>
<organism evidence="3 4">
    <name type="scientific">Phytophthora lilii</name>
    <dbReference type="NCBI Taxonomy" id="2077276"/>
    <lineage>
        <taxon>Eukaryota</taxon>
        <taxon>Sar</taxon>
        <taxon>Stramenopiles</taxon>
        <taxon>Oomycota</taxon>
        <taxon>Peronosporomycetes</taxon>
        <taxon>Peronosporales</taxon>
        <taxon>Peronosporaceae</taxon>
        <taxon>Phytophthora</taxon>
    </lineage>
</organism>
<keyword evidence="2" id="KW-1133">Transmembrane helix</keyword>
<proteinExistence type="predicted"/>
<dbReference type="EMBL" id="BSXW01012425">
    <property type="protein sequence ID" value="GMF64624.1"/>
    <property type="molecule type" value="Genomic_DNA"/>
</dbReference>
<evidence type="ECO:0000313" key="4">
    <source>
        <dbReference type="Proteomes" id="UP001165083"/>
    </source>
</evidence>
<dbReference type="AlphaFoldDB" id="A0A9W6YID1"/>
<evidence type="ECO:0000256" key="2">
    <source>
        <dbReference type="SAM" id="Phobius"/>
    </source>
</evidence>
<keyword evidence="2" id="KW-0812">Transmembrane</keyword>
<gene>
    <name evidence="3" type="ORF">Plil01_001740600</name>
</gene>
<reference evidence="3" key="1">
    <citation type="submission" date="2023-04" db="EMBL/GenBank/DDBJ databases">
        <title>Phytophthora lilii NBRC 32176.</title>
        <authorList>
            <person name="Ichikawa N."/>
            <person name="Sato H."/>
            <person name="Tonouchi N."/>
        </authorList>
    </citation>
    <scope>NUCLEOTIDE SEQUENCE</scope>
    <source>
        <strain evidence="3">NBRC 32176</strain>
    </source>
</reference>
<keyword evidence="2" id="KW-0472">Membrane</keyword>